<accession>B7AP15</accession>
<evidence type="ECO:0000313" key="4">
    <source>
        <dbReference type="EMBL" id="EEC58289.1"/>
    </source>
</evidence>
<dbReference type="AlphaFoldDB" id="B7AP15"/>
<dbReference type="HOGENOM" id="CLU_033411_0_0_9"/>
<dbReference type="PANTHER" id="PTHR34700:SF4">
    <property type="entry name" value="PHAGE-LIKE ELEMENT PBSX PROTEIN XKDP"/>
    <property type="match status" value="1"/>
</dbReference>
<dbReference type="PANTHER" id="PTHR34700">
    <property type="entry name" value="POTASSIUM BINDING PROTEIN KBP"/>
    <property type="match status" value="1"/>
</dbReference>
<dbReference type="Proteomes" id="UP000003136">
    <property type="component" value="Unassembled WGS sequence"/>
</dbReference>
<evidence type="ECO:0000256" key="1">
    <source>
        <dbReference type="SAM" id="MobiDB-lite"/>
    </source>
</evidence>
<evidence type="ECO:0000259" key="3">
    <source>
        <dbReference type="PROSITE" id="PS51782"/>
    </source>
</evidence>
<protein>
    <recommendedName>
        <fullName evidence="3">LysM domain-containing protein</fullName>
    </recommendedName>
</protein>
<dbReference type="InterPro" id="IPR052196">
    <property type="entry name" value="Bact_Kbp"/>
</dbReference>
<keyword evidence="5" id="KW-1185">Reference proteome</keyword>
<reference evidence="4 5" key="1">
    <citation type="submission" date="2008-11" db="EMBL/GenBank/DDBJ databases">
        <title>Draft genome sequence of Bacteroides pectinophilus (ATCC 43243).</title>
        <authorList>
            <person name="Sudarsanam P."/>
            <person name="Ley R."/>
            <person name="Guruge J."/>
            <person name="Turnbaugh P.J."/>
            <person name="Mahowald M."/>
            <person name="Liep D."/>
            <person name="Gordon J."/>
        </authorList>
    </citation>
    <scope>NUCLEOTIDE SEQUENCE [LARGE SCALE GENOMIC DNA]</scope>
    <source>
        <strain evidence="4 5">ATCC 43243</strain>
    </source>
</reference>
<dbReference type="CDD" id="cd00118">
    <property type="entry name" value="LysM"/>
    <property type="match status" value="1"/>
</dbReference>
<dbReference type="SMART" id="SM00257">
    <property type="entry name" value="LysM"/>
    <property type="match status" value="1"/>
</dbReference>
<feature type="domain" description="LysM" evidence="3">
    <location>
        <begin position="402"/>
        <end position="449"/>
    </location>
</feature>
<keyword evidence="2" id="KW-0812">Transmembrane</keyword>
<feature type="region of interest" description="Disordered" evidence="1">
    <location>
        <begin position="348"/>
        <end position="395"/>
    </location>
</feature>
<evidence type="ECO:0000313" key="5">
    <source>
        <dbReference type="Proteomes" id="UP000003136"/>
    </source>
</evidence>
<dbReference type="PROSITE" id="PS51782">
    <property type="entry name" value="LYSM"/>
    <property type="match status" value="1"/>
</dbReference>
<dbReference type="InterPro" id="IPR018392">
    <property type="entry name" value="LysM"/>
</dbReference>
<reference evidence="4 5" key="2">
    <citation type="submission" date="2008-11" db="EMBL/GenBank/DDBJ databases">
        <authorList>
            <person name="Fulton L."/>
            <person name="Clifton S."/>
            <person name="Fulton B."/>
            <person name="Xu J."/>
            <person name="Minx P."/>
            <person name="Pepin K.H."/>
            <person name="Johnson M."/>
            <person name="Bhonagiri V."/>
            <person name="Nash W.E."/>
            <person name="Mardis E.R."/>
            <person name="Wilson R.K."/>
        </authorList>
    </citation>
    <scope>NUCLEOTIDE SEQUENCE [LARGE SCALE GENOMIC DNA]</scope>
    <source>
        <strain evidence="4 5">ATCC 43243</strain>
    </source>
</reference>
<dbReference type="STRING" id="483218.BACPEC_00419"/>
<gene>
    <name evidence="4" type="ORF">BACPEC_00419</name>
</gene>
<sequence length="450" mass="50289">MIEIICENESKAGDAQTASPQCRIPKNIRQIGEPQPGRRIYIEDYVYTYLVSLAKDKPGYAAYGVRFYGILLGETHKSAGETSIFVRSAVRVITEREKQLDEGTFDDKEYGDGPDSDDDVRFSPEIWKNLYDSAEKYFKGQEIIGWFLCDEQSRVVTDCENPALIPSLQKIHFDNFSGAAKVMFLVDTHEQEEYFYMVDKGRLERQSGFICFYEKNESMQEYMLASRPARSVDENVDDSVITNFRSIIREKKADAVKHQNMSLMYGIFAFMIVVVTVIGINMMNSYEKMQTLDASMSRIAKEIANMNVEGTDYDNLTGTPVTKIDGNVYPTTAVANAPVTESIAETKAAVSGTAGRQPSQNESQTSDRQASVLPTDVSSQASAVRPSAADTTVSASVSQPARTYIVVQGDTLMSICKTAYGDTQKYKDIMEINRMDNPDKIFIGQELLLP</sequence>
<name>B7AP15_9FIRM</name>
<dbReference type="Pfam" id="PF01476">
    <property type="entry name" value="LysM"/>
    <property type="match status" value="1"/>
</dbReference>
<organism evidence="4 5">
    <name type="scientific">[Bacteroides] pectinophilus ATCC 43243</name>
    <dbReference type="NCBI Taxonomy" id="483218"/>
    <lineage>
        <taxon>Bacteria</taxon>
        <taxon>Bacillati</taxon>
        <taxon>Bacillota</taxon>
        <taxon>Clostridia</taxon>
        <taxon>Eubacteriales</taxon>
    </lineage>
</organism>
<keyword evidence="2" id="KW-0472">Membrane</keyword>
<comment type="caution">
    <text evidence="4">The sequence shown here is derived from an EMBL/GenBank/DDBJ whole genome shotgun (WGS) entry which is preliminary data.</text>
</comment>
<dbReference type="EMBL" id="ABVQ01000034">
    <property type="protein sequence ID" value="EEC58289.1"/>
    <property type="molecule type" value="Genomic_DNA"/>
</dbReference>
<keyword evidence="2" id="KW-1133">Transmembrane helix</keyword>
<dbReference type="eggNOG" id="COG1388">
    <property type="taxonomic scope" value="Bacteria"/>
</dbReference>
<dbReference type="Gene3D" id="3.10.350.10">
    <property type="entry name" value="LysM domain"/>
    <property type="match status" value="1"/>
</dbReference>
<feature type="transmembrane region" description="Helical" evidence="2">
    <location>
        <begin position="263"/>
        <end position="283"/>
    </location>
</feature>
<dbReference type="InterPro" id="IPR036779">
    <property type="entry name" value="LysM_dom_sf"/>
</dbReference>
<proteinExistence type="predicted"/>
<feature type="compositionally biased region" description="Polar residues" evidence="1">
    <location>
        <begin position="354"/>
        <end position="369"/>
    </location>
</feature>
<dbReference type="SUPFAM" id="SSF54106">
    <property type="entry name" value="LysM domain"/>
    <property type="match status" value="1"/>
</dbReference>
<evidence type="ECO:0000256" key="2">
    <source>
        <dbReference type="SAM" id="Phobius"/>
    </source>
</evidence>